<name>A0A9J6P615_9CLOT</name>
<dbReference type="Proteomes" id="UP001056429">
    <property type="component" value="Unassembled WGS sequence"/>
</dbReference>
<accession>A0A9J6P615</accession>
<dbReference type="InterPro" id="IPR049253">
    <property type="entry name" value="DUF6886"/>
</dbReference>
<gene>
    <name evidence="1" type="ORF">KDK92_20755</name>
</gene>
<dbReference type="AlphaFoldDB" id="A0A9J6P615"/>
<evidence type="ECO:0000313" key="2">
    <source>
        <dbReference type="Proteomes" id="UP001056429"/>
    </source>
</evidence>
<organism evidence="1 2">
    <name type="scientific">Oceanirhabdus seepicola</name>
    <dbReference type="NCBI Taxonomy" id="2828781"/>
    <lineage>
        <taxon>Bacteria</taxon>
        <taxon>Bacillati</taxon>
        <taxon>Bacillota</taxon>
        <taxon>Clostridia</taxon>
        <taxon>Eubacteriales</taxon>
        <taxon>Clostridiaceae</taxon>
        <taxon>Oceanirhabdus</taxon>
    </lineage>
</organism>
<keyword evidence="2" id="KW-1185">Reference proteome</keyword>
<dbReference type="Pfam" id="PF21820">
    <property type="entry name" value="DUF6886"/>
    <property type="match status" value="1"/>
</dbReference>
<sequence length="174" mass="20974">MRLFHVSEEKDIKVFEPRTPYRKDIDQSKGMVWAISEERIMNFLTPRNCPRVVYHKRSDSTSEDVEKYMGKRDLNAVMAIEQKWFKEIIDTKLYIYEFDTENFELQDENAGYYISYKTQIPVKVTEIDDLFQELFKRNIEVRLVPSLWYLFDEIKESSLGYSMCRMGFAQDREK</sequence>
<reference evidence="1" key="2">
    <citation type="submission" date="2021-04" db="EMBL/GenBank/DDBJ databases">
        <authorList>
            <person name="Dong X."/>
        </authorList>
    </citation>
    <scope>NUCLEOTIDE SEQUENCE</scope>
    <source>
        <strain evidence="1">ZWT</strain>
    </source>
</reference>
<proteinExistence type="predicted"/>
<reference evidence="1" key="1">
    <citation type="journal article" date="2021" name="mSystems">
        <title>Bacteria and Archaea Synergistically Convert Glycine Betaine to Biogenic Methane in the Formosa Cold Seep of the South China Sea.</title>
        <authorList>
            <person name="Li L."/>
            <person name="Zhang W."/>
            <person name="Zhang S."/>
            <person name="Song L."/>
            <person name="Sun Q."/>
            <person name="Zhang H."/>
            <person name="Xiang H."/>
            <person name="Dong X."/>
        </authorList>
    </citation>
    <scope>NUCLEOTIDE SEQUENCE</scope>
    <source>
        <strain evidence="1">ZWT</strain>
    </source>
</reference>
<protein>
    <submittedName>
        <fullName evidence="1">Uncharacterized protein</fullName>
    </submittedName>
</protein>
<comment type="caution">
    <text evidence="1">The sequence shown here is derived from an EMBL/GenBank/DDBJ whole genome shotgun (WGS) entry which is preliminary data.</text>
</comment>
<dbReference type="EMBL" id="JAGSOJ010000005">
    <property type="protein sequence ID" value="MCM1992159.1"/>
    <property type="molecule type" value="Genomic_DNA"/>
</dbReference>
<dbReference type="RefSeq" id="WP_250861325.1">
    <property type="nucleotide sequence ID" value="NZ_JAGSOJ010000005.1"/>
</dbReference>
<evidence type="ECO:0000313" key="1">
    <source>
        <dbReference type="EMBL" id="MCM1992159.1"/>
    </source>
</evidence>